<feature type="compositionally biased region" description="Basic and acidic residues" evidence="2">
    <location>
        <begin position="1"/>
        <end position="15"/>
    </location>
</feature>
<sequence>MNHDDENDFFNRLEADMTAAPGPDSGADVVDLDKARSARNESADSTAAESGDRSADPTAHGSGSESAGSDPTRSGSGSGPVMVDGPAPAGLGFMDRVKGAKRRPIVPMWLMSTAELKAATGWVAGHYGHKAGYHALRSPVYAARLALLSPRGAAKFVGDTMRWVADKEGEPVRLSAVRREDAAEYLKLSRQRDGRVRLRTLVAVLASIIGMGAALALYVLAPGWLQMVSVGALLLALGHLGRREDAPVITRAVDLPQVQRLTSDIVARAFAALGIAEINKQAAKGKPGIEFKAPIQRDGKGWRADLDLPYGVTVSDVLDRRERLASGLRKSLGCVWPEPVPGEHPGRVMLWVGDQDMARAPQPSWPLLKTGTTSLFKPVPYGTDPRGRLVGFDLMYANFLTGAMPGRGKTFALRILLLAAAMDPTCELHTWEFKGTGDFSSFQPISHSYGSGPGDDATVEGCVDAMEYVYGELDRRARVINGLPKDICPENKVTPALAAKKSLGLHPLVMSIDECQEVFTHERLGKKAAELATAIIKRGRALGVILLLGTQRPDADSLPKAISANVGIRFCLQVMGQPENDMVLGTSMYKNGIRATSFTAADLGIGYLVGAGPNPQIVRSYYIDNANAEVICQKAKAARAAAGTLPNPDAPKKEKAADTLLADILAVIPADEAKVWNETVVERLAELRPERYGDWARMSGEEQTAHLTAALKPYGIAAGQVGRRIDGKFVNKRGIKRDEIATTVAERNRNRDAS</sequence>
<evidence type="ECO:0000313" key="6">
    <source>
        <dbReference type="Proteomes" id="UP001595993"/>
    </source>
</evidence>
<keyword evidence="6" id="KW-1185">Reference proteome</keyword>
<dbReference type="Gene3D" id="3.40.50.300">
    <property type="entry name" value="P-loop containing nucleotide triphosphate hydrolases"/>
    <property type="match status" value="1"/>
</dbReference>
<dbReference type="RefSeq" id="WP_381200698.1">
    <property type="nucleotide sequence ID" value="NZ_JBHSFE010000024.1"/>
</dbReference>
<feature type="region of interest" description="Disordered" evidence="2">
    <location>
        <begin position="1"/>
        <end position="87"/>
    </location>
</feature>
<organism evidence="5 6">
    <name type="scientific">Streptomyces maoxianensis</name>
    <dbReference type="NCBI Taxonomy" id="1459942"/>
    <lineage>
        <taxon>Bacteria</taxon>
        <taxon>Bacillati</taxon>
        <taxon>Actinomycetota</taxon>
        <taxon>Actinomycetes</taxon>
        <taxon>Kitasatosporales</taxon>
        <taxon>Streptomycetaceae</taxon>
        <taxon>Streptomyces</taxon>
    </lineage>
</organism>
<feature type="transmembrane region" description="Helical" evidence="3">
    <location>
        <begin position="196"/>
        <end position="218"/>
    </location>
</feature>
<keyword evidence="3" id="KW-0812">Transmembrane</keyword>
<evidence type="ECO:0000313" key="5">
    <source>
        <dbReference type="EMBL" id="MFC4611500.1"/>
    </source>
</evidence>
<feature type="binding site" evidence="1">
    <location>
        <begin position="403"/>
        <end position="410"/>
    </location>
    <ligand>
        <name>ATP</name>
        <dbReference type="ChEBI" id="CHEBI:30616"/>
    </ligand>
</feature>
<keyword evidence="1" id="KW-0547">Nucleotide-binding</keyword>
<evidence type="ECO:0000256" key="1">
    <source>
        <dbReference type="PROSITE-ProRule" id="PRU00289"/>
    </source>
</evidence>
<accession>A0ABV9GEC8</accession>
<name>A0ABV9GEC8_9ACTN</name>
<evidence type="ECO:0000256" key="3">
    <source>
        <dbReference type="SAM" id="Phobius"/>
    </source>
</evidence>
<protein>
    <submittedName>
        <fullName evidence="5">Cell division protein FtsK</fullName>
    </submittedName>
</protein>
<keyword evidence="5" id="KW-0131">Cell cycle</keyword>
<keyword evidence="5" id="KW-0132">Cell division</keyword>
<evidence type="ECO:0000259" key="4">
    <source>
        <dbReference type="PROSITE" id="PS50901"/>
    </source>
</evidence>
<dbReference type="Proteomes" id="UP001595993">
    <property type="component" value="Unassembled WGS sequence"/>
</dbReference>
<keyword evidence="1" id="KW-0067">ATP-binding</keyword>
<dbReference type="InterPro" id="IPR002543">
    <property type="entry name" value="FtsK_dom"/>
</dbReference>
<dbReference type="InterPro" id="IPR027417">
    <property type="entry name" value="P-loop_NTPase"/>
</dbReference>
<dbReference type="GO" id="GO:0051301">
    <property type="term" value="P:cell division"/>
    <property type="evidence" value="ECO:0007669"/>
    <property type="project" value="UniProtKB-KW"/>
</dbReference>
<comment type="caution">
    <text evidence="5">The sequence shown here is derived from an EMBL/GenBank/DDBJ whole genome shotgun (WGS) entry which is preliminary data.</text>
</comment>
<keyword evidence="3" id="KW-1133">Transmembrane helix</keyword>
<evidence type="ECO:0000256" key="2">
    <source>
        <dbReference type="SAM" id="MobiDB-lite"/>
    </source>
</evidence>
<keyword evidence="3" id="KW-0472">Membrane</keyword>
<gene>
    <name evidence="5" type="ORF">ACFO9E_27470</name>
</gene>
<feature type="compositionally biased region" description="Polar residues" evidence="2">
    <location>
        <begin position="61"/>
        <end position="75"/>
    </location>
</feature>
<feature type="domain" description="FtsK" evidence="4">
    <location>
        <begin position="387"/>
        <end position="581"/>
    </location>
</feature>
<dbReference type="PROSITE" id="PS50901">
    <property type="entry name" value="FTSK"/>
    <property type="match status" value="1"/>
</dbReference>
<reference evidence="6" key="1">
    <citation type="journal article" date="2019" name="Int. J. Syst. Evol. Microbiol.">
        <title>The Global Catalogue of Microorganisms (GCM) 10K type strain sequencing project: providing services to taxonomists for standard genome sequencing and annotation.</title>
        <authorList>
            <consortium name="The Broad Institute Genomics Platform"/>
            <consortium name="The Broad Institute Genome Sequencing Center for Infectious Disease"/>
            <person name="Wu L."/>
            <person name="Ma J."/>
        </authorList>
    </citation>
    <scope>NUCLEOTIDE SEQUENCE [LARGE SCALE GENOMIC DNA]</scope>
    <source>
        <strain evidence="6">CGMCC 4.7139</strain>
    </source>
</reference>
<dbReference type="EMBL" id="JBHSFE010000024">
    <property type="protein sequence ID" value="MFC4611500.1"/>
    <property type="molecule type" value="Genomic_DNA"/>
</dbReference>
<dbReference type="SUPFAM" id="SSF52540">
    <property type="entry name" value="P-loop containing nucleoside triphosphate hydrolases"/>
    <property type="match status" value="1"/>
</dbReference>
<proteinExistence type="predicted"/>
<feature type="compositionally biased region" description="Basic and acidic residues" evidence="2">
    <location>
        <begin position="31"/>
        <end position="42"/>
    </location>
</feature>